<comment type="caution">
    <text evidence="2">The sequence shown here is derived from an EMBL/GenBank/DDBJ whole genome shotgun (WGS) entry which is preliminary data.</text>
</comment>
<keyword evidence="2" id="KW-0378">Hydrolase</keyword>
<dbReference type="InterPro" id="IPR050266">
    <property type="entry name" value="AB_hydrolase_sf"/>
</dbReference>
<evidence type="ECO:0000313" key="2">
    <source>
        <dbReference type="EMBL" id="RKN79727.1"/>
    </source>
</evidence>
<dbReference type="PANTHER" id="PTHR43798:SF33">
    <property type="entry name" value="HYDROLASE, PUTATIVE (AFU_ORTHOLOGUE AFUA_2G14860)-RELATED"/>
    <property type="match status" value="1"/>
</dbReference>
<proteinExistence type="predicted"/>
<organism evidence="2 3">
    <name type="scientific">Ulvibacterium marinum</name>
    <dbReference type="NCBI Taxonomy" id="2419782"/>
    <lineage>
        <taxon>Bacteria</taxon>
        <taxon>Pseudomonadati</taxon>
        <taxon>Bacteroidota</taxon>
        <taxon>Flavobacteriia</taxon>
        <taxon>Flavobacteriales</taxon>
        <taxon>Flavobacteriaceae</taxon>
        <taxon>Ulvibacterium</taxon>
    </lineage>
</organism>
<keyword evidence="3" id="KW-1185">Reference proteome</keyword>
<dbReference type="AlphaFoldDB" id="A0A3B0C7W7"/>
<dbReference type="InterPro" id="IPR029058">
    <property type="entry name" value="AB_hydrolase_fold"/>
</dbReference>
<reference evidence="2 3" key="1">
    <citation type="submission" date="2018-10" db="EMBL/GenBank/DDBJ databases">
        <title>Ulvibacterium marinum gen. nov., sp. nov., a novel marine bacterium of the family Flavobacteriaceae, isolated from a culture of the green alga Ulva prolifera.</title>
        <authorList>
            <person name="Zhang Z."/>
        </authorList>
    </citation>
    <scope>NUCLEOTIDE SEQUENCE [LARGE SCALE GENOMIC DNA]</scope>
    <source>
        <strain evidence="2 3">CCMM003</strain>
    </source>
</reference>
<dbReference type="Proteomes" id="UP000276603">
    <property type="component" value="Unassembled WGS sequence"/>
</dbReference>
<dbReference type="Pfam" id="PF00561">
    <property type="entry name" value="Abhydrolase_1"/>
    <property type="match status" value="1"/>
</dbReference>
<dbReference type="InterPro" id="IPR000073">
    <property type="entry name" value="AB_hydrolase_1"/>
</dbReference>
<evidence type="ECO:0000313" key="3">
    <source>
        <dbReference type="Proteomes" id="UP000276603"/>
    </source>
</evidence>
<sequence length="279" mass="32257">MKKTFNKLLPKLYGAYFNTLSLFSKKRAAKKAFDVFCTVRKGRVLPQQSDYLEKAKHSIQDTHGHRLQTYHWPGNGETILLVHGWESNSYRWRNLIAKLQDADCNIFAFDAPAHGHSSGRIFYVPLYADCIQHMINTFNPVYLIGHSVGGMTILYNQSKYSNLDIDKIVTIGSPSEFHEILAHYQNLLNFNNRVLKAFEDYIFERFGFHVHDFSSSKFVENNTKRGLLLHDELDTLAPFHASEKVHAQWKGSQFIRTRGLGHSMHQVHLNEQIVDFLKS</sequence>
<feature type="domain" description="AB hydrolase-1" evidence="1">
    <location>
        <begin position="78"/>
        <end position="182"/>
    </location>
</feature>
<dbReference type="GO" id="GO:0016020">
    <property type="term" value="C:membrane"/>
    <property type="evidence" value="ECO:0007669"/>
    <property type="project" value="TreeGrafter"/>
</dbReference>
<dbReference type="Gene3D" id="3.40.50.1820">
    <property type="entry name" value="alpha/beta hydrolase"/>
    <property type="match status" value="1"/>
</dbReference>
<dbReference type="SUPFAM" id="SSF53474">
    <property type="entry name" value="alpha/beta-Hydrolases"/>
    <property type="match status" value="1"/>
</dbReference>
<dbReference type="RefSeq" id="WP_120712535.1">
    <property type="nucleotide sequence ID" value="NZ_RBCJ01000003.1"/>
</dbReference>
<dbReference type="GO" id="GO:0016787">
    <property type="term" value="F:hydrolase activity"/>
    <property type="evidence" value="ECO:0007669"/>
    <property type="project" value="UniProtKB-KW"/>
</dbReference>
<gene>
    <name evidence="2" type="ORF">D7Z94_15695</name>
</gene>
<protein>
    <submittedName>
        <fullName evidence="2">Alpha/beta hydrolase</fullName>
    </submittedName>
</protein>
<dbReference type="OrthoDB" id="9785847at2"/>
<dbReference type="EMBL" id="RBCJ01000003">
    <property type="protein sequence ID" value="RKN79727.1"/>
    <property type="molecule type" value="Genomic_DNA"/>
</dbReference>
<accession>A0A3B0C7W7</accession>
<evidence type="ECO:0000259" key="1">
    <source>
        <dbReference type="Pfam" id="PF00561"/>
    </source>
</evidence>
<dbReference type="PANTHER" id="PTHR43798">
    <property type="entry name" value="MONOACYLGLYCEROL LIPASE"/>
    <property type="match status" value="1"/>
</dbReference>
<name>A0A3B0C7W7_9FLAO</name>